<keyword evidence="2" id="KW-1185">Reference proteome</keyword>
<evidence type="ECO:0000313" key="2">
    <source>
        <dbReference type="Proteomes" id="UP000010523"/>
    </source>
</evidence>
<dbReference type="EMBL" id="AFEU01000002">
    <property type="protein sequence ID" value="EIJ80694.1"/>
    <property type="molecule type" value="Genomic_DNA"/>
</dbReference>
<evidence type="ECO:0008006" key="3">
    <source>
        <dbReference type="Google" id="ProtNLM"/>
    </source>
</evidence>
<proteinExistence type="predicted"/>
<sequence>MAELTPLYNKTYQCGMCQNTFSTKKVRSRFVKVKDYDSDFRPVYESDENNPILYFINVCPHCGFSFSDDSSPYFPPGTKEDISEKICKQWMPQNFGQKRTVIDSIKTYKLAAYCAILKKEKHIFIAGMYIRLAWLYRSINDDIQEQRFMKLAISEYMESYSTGDFQGTQVSEIKILYLIGELSRRIHNIEQATQFFSKVIEKQSRTVETKIVEMARERWHEIRELQRNA</sequence>
<accession>I3E2H3</accession>
<dbReference type="OrthoDB" id="9780343at2"/>
<dbReference type="RefSeq" id="WP_003352191.1">
    <property type="nucleotide sequence ID" value="NZ_AFEU01000002.1"/>
</dbReference>
<dbReference type="STRING" id="997296.PB1_10047"/>
<dbReference type="AlphaFoldDB" id="I3E2H3"/>
<protein>
    <recommendedName>
        <fullName evidence="3">DUF2225 domain-containing protein</fullName>
    </recommendedName>
</protein>
<reference evidence="1 2" key="1">
    <citation type="journal article" date="2012" name="Appl. Environ. Microbiol.">
        <title>Genome Sequence of Thermotolerant Bacillus methanolicus: Features and Regulation Related to Methylotrophy and Production of L-Lysine and L-Glutamate from Methanol.</title>
        <authorList>
            <person name="Heggeset T.M."/>
            <person name="Krog A."/>
            <person name="Balzer S."/>
            <person name="Wentzel A."/>
            <person name="Ellingsen T.E."/>
            <person name="Brautaset T."/>
        </authorList>
    </citation>
    <scope>NUCLEOTIDE SEQUENCE [LARGE SCALE GENOMIC DNA]</scope>
    <source>
        <strain evidence="1 2">PB1</strain>
    </source>
</reference>
<gene>
    <name evidence="1" type="ORF">PB1_10047</name>
</gene>
<dbReference type="eggNOG" id="COG1655">
    <property type="taxonomic scope" value="Bacteria"/>
</dbReference>
<name>I3E2H3_BACMT</name>
<organism evidence="1 2">
    <name type="scientific">Bacillus methanolicus PB1</name>
    <dbReference type="NCBI Taxonomy" id="997296"/>
    <lineage>
        <taxon>Bacteria</taxon>
        <taxon>Bacillati</taxon>
        <taxon>Bacillota</taxon>
        <taxon>Bacilli</taxon>
        <taxon>Bacillales</taxon>
        <taxon>Bacillaceae</taxon>
        <taxon>Bacillus</taxon>
    </lineage>
</organism>
<dbReference type="Proteomes" id="UP000010523">
    <property type="component" value="Unassembled WGS sequence"/>
</dbReference>
<dbReference type="InterPro" id="IPR018708">
    <property type="entry name" value="DUF2225"/>
</dbReference>
<dbReference type="Pfam" id="PF09986">
    <property type="entry name" value="DUF2225"/>
    <property type="match status" value="1"/>
</dbReference>
<comment type="caution">
    <text evidence="1">The sequence shown here is derived from an EMBL/GenBank/DDBJ whole genome shotgun (WGS) entry which is preliminary data.</text>
</comment>
<dbReference type="PATRIC" id="fig|997296.3.peg.2130"/>
<evidence type="ECO:0000313" key="1">
    <source>
        <dbReference type="EMBL" id="EIJ80694.1"/>
    </source>
</evidence>